<sequence length="66" mass="6900">MARQEKGHLAQIPAKQRKRVAGGARRRQPTAGTKSATAEILVAVVALLGVAAARGEGGNPRGEREE</sequence>
<dbReference type="AlphaFoldDB" id="A0A0A8ZVT5"/>
<proteinExistence type="predicted"/>
<feature type="region of interest" description="Disordered" evidence="1">
    <location>
        <begin position="1"/>
        <end position="36"/>
    </location>
</feature>
<name>A0A0A8ZVT5_ARUDO</name>
<feature type="compositionally biased region" description="Basic residues" evidence="1">
    <location>
        <begin position="15"/>
        <end position="28"/>
    </location>
</feature>
<evidence type="ECO:0000256" key="1">
    <source>
        <dbReference type="SAM" id="MobiDB-lite"/>
    </source>
</evidence>
<organism evidence="2">
    <name type="scientific">Arundo donax</name>
    <name type="common">Giant reed</name>
    <name type="synonym">Donax arundinaceus</name>
    <dbReference type="NCBI Taxonomy" id="35708"/>
    <lineage>
        <taxon>Eukaryota</taxon>
        <taxon>Viridiplantae</taxon>
        <taxon>Streptophyta</taxon>
        <taxon>Embryophyta</taxon>
        <taxon>Tracheophyta</taxon>
        <taxon>Spermatophyta</taxon>
        <taxon>Magnoliopsida</taxon>
        <taxon>Liliopsida</taxon>
        <taxon>Poales</taxon>
        <taxon>Poaceae</taxon>
        <taxon>PACMAD clade</taxon>
        <taxon>Arundinoideae</taxon>
        <taxon>Arundineae</taxon>
        <taxon>Arundo</taxon>
    </lineage>
</organism>
<reference evidence="2" key="1">
    <citation type="submission" date="2014-09" db="EMBL/GenBank/DDBJ databases">
        <authorList>
            <person name="Magalhaes I.L.F."/>
            <person name="Oliveira U."/>
            <person name="Santos F.R."/>
            <person name="Vidigal T.H.D.A."/>
            <person name="Brescovit A.D."/>
            <person name="Santos A.J."/>
        </authorList>
    </citation>
    <scope>NUCLEOTIDE SEQUENCE</scope>
    <source>
        <tissue evidence="2">Shoot tissue taken approximately 20 cm above the soil surface</tissue>
    </source>
</reference>
<accession>A0A0A8ZVT5</accession>
<reference evidence="2" key="2">
    <citation type="journal article" date="2015" name="Data Brief">
        <title>Shoot transcriptome of the giant reed, Arundo donax.</title>
        <authorList>
            <person name="Barrero R.A."/>
            <person name="Guerrero F.D."/>
            <person name="Moolhuijzen P."/>
            <person name="Goolsby J.A."/>
            <person name="Tidwell J."/>
            <person name="Bellgard S.E."/>
            <person name="Bellgard M.I."/>
        </authorList>
    </citation>
    <scope>NUCLEOTIDE SEQUENCE</scope>
    <source>
        <tissue evidence="2">Shoot tissue taken approximately 20 cm above the soil surface</tissue>
    </source>
</reference>
<evidence type="ECO:0000313" key="2">
    <source>
        <dbReference type="EMBL" id="JAD42951.1"/>
    </source>
</evidence>
<dbReference type="EMBL" id="GBRH01254944">
    <property type="protein sequence ID" value="JAD42951.1"/>
    <property type="molecule type" value="Transcribed_RNA"/>
</dbReference>
<protein>
    <submittedName>
        <fullName evidence="2">Uncharacterized protein</fullName>
    </submittedName>
</protein>